<name>A0ABY7CZJ7_9BASI</name>
<keyword evidence="2" id="KW-1185">Reference proteome</keyword>
<protein>
    <submittedName>
        <fullName evidence="1">Uncharacterized protein</fullName>
    </submittedName>
</protein>
<reference evidence="1" key="1">
    <citation type="submission" date="2022-10" db="EMBL/GenBank/DDBJ databases">
        <title>Puccinia triticina Genome sequencing and assembly.</title>
        <authorList>
            <person name="Li C."/>
        </authorList>
    </citation>
    <scope>NUCLEOTIDE SEQUENCE</scope>
    <source>
        <strain evidence="1">Pt15</strain>
    </source>
</reference>
<dbReference type="EMBL" id="CP110432">
    <property type="protein sequence ID" value="WAQ90060.1"/>
    <property type="molecule type" value="Genomic_DNA"/>
</dbReference>
<sequence>MYSDIKLAELATWPRLVRKSNPQGGLRKPEADQSFRARLYIRDETSRVFRPVTTSNNLVASCCKPTGVLPSSH</sequence>
<evidence type="ECO:0000313" key="2">
    <source>
        <dbReference type="Proteomes" id="UP001164743"/>
    </source>
</evidence>
<proteinExistence type="predicted"/>
<dbReference type="RefSeq" id="XP_053025615.1">
    <property type="nucleotide sequence ID" value="XM_053162071.1"/>
</dbReference>
<gene>
    <name evidence="1" type="ORF">PtA15_12A45</name>
</gene>
<accession>A0ABY7CZJ7</accession>
<organism evidence="1 2">
    <name type="scientific">Puccinia triticina</name>
    <dbReference type="NCBI Taxonomy" id="208348"/>
    <lineage>
        <taxon>Eukaryota</taxon>
        <taxon>Fungi</taxon>
        <taxon>Dikarya</taxon>
        <taxon>Basidiomycota</taxon>
        <taxon>Pucciniomycotina</taxon>
        <taxon>Pucciniomycetes</taxon>
        <taxon>Pucciniales</taxon>
        <taxon>Pucciniaceae</taxon>
        <taxon>Puccinia</taxon>
    </lineage>
</organism>
<dbReference type="Proteomes" id="UP001164743">
    <property type="component" value="Chromosome 12A"/>
</dbReference>
<evidence type="ECO:0000313" key="1">
    <source>
        <dbReference type="EMBL" id="WAQ90060.1"/>
    </source>
</evidence>
<dbReference type="GeneID" id="77802955"/>